<evidence type="ECO:0000313" key="1">
    <source>
        <dbReference type="EMBL" id="PAL26169.1"/>
    </source>
</evidence>
<reference evidence="1 2" key="1">
    <citation type="submission" date="2017-04" db="EMBL/GenBank/DDBJ databases">
        <title>Kefir bacterial isolates.</title>
        <authorList>
            <person name="Kim Y."/>
            <person name="Blasche S."/>
            <person name="Patil K.R."/>
        </authorList>
    </citation>
    <scope>NUCLEOTIDE SEQUENCE [LARGE SCALE GENOMIC DNA]</scope>
    <source>
        <strain evidence="1 2">KR-2</strain>
    </source>
</reference>
<name>A0A270BMA9_9PROT</name>
<proteinExistence type="predicted"/>
<dbReference type="InterPro" id="IPR006597">
    <property type="entry name" value="Sel1-like"/>
</dbReference>
<dbReference type="PANTHER" id="PTHR11102">
    <property type="entry name" value="SEL-1-LIKE PROTEIN"/>
    <property type="match status" value="1"/>
</dbReference>
<dbReference type="EMBL" id="NDFP01000005">
    <property type="protein sequence ID" value="PAL26169.1"/>
    <property type="molecule type" value="Genomic_DNA"/>
</dbReference>
<dbReference type="Gene3D" id="1.25.40.10">
    <property type="entry name" value="Tetratricopeptide repeat domain"/>
    <property type="match status" value="1"/>
</dbReference>
<dbReference type="SMART" id="SM00671">
    <property type="entry name" value="SEL1"/>
    <property type="match status" value="4"/>
</dbReference>
<comment type="caution">
    <text evidence="1">The sequence shown here is derived from an EMBL/GenBank/DDBJ whole genome shotgun (WGS) entry which is preliminary data.</text>
</comment>
<evidence type="ECO:0000313" key="2">
    <source>
        <dbReference type="Proteomes" id="UP000216033"/>
    </source>
</evidence>
<dbReference type="InterPro" id="IPR011990">
    <property type="entry name" value="TPR-like_helical_dom_sf"/>
</dbReference>
<dbReference type="Pfam" id="PF08238">
    <property type="entry name" value="Sel1"/>
    <property type="match status" value="4"/>
</dbReference>
<dbReference type="PANTHER" id="PTHR11102:SF160">
    <property type="entry name" value="ERAD-ASSOCIATED E3 UBIQUITIN-PROTEIN LIGASE COMPONENT HRD3"/>
    <property type="match status" value="1"/>
</dbReference>
<dbReference type="InterPro" id="IPR050767">
    <property type="entry name" value="Sel1_AlgK"/>
</dbReference>
<dbReference type="AlphaFoldDB" id="A0A270BMA9"/>
<gene>
    <name evidence="1" type="ORF">B9K05_06565</name>
</gene>
<organism evidence="1 2">
    <name type="scientific">Acetobacter syzygii</name>
    <dbReference type="NCBI Taxonomy" id="146476"/>
    <lineage>
        <taxon>Bacteria</taxon>
        <taxon>Pseudomonadati</taxon>
        <taxon>Pseudomonadota</taxon>
        <taxon>Alphaproteobacteria</taxon>
        <taxon>Acetobacterales</taxon>
        <taxon>Acetobacteraceae</taxon>
        <taxon>Acetobacter</taxon>
    </lineage>
</organism>
<dbReference type="STRING" id="1231343.Absy_003_160"/>
<evidence type="ECO:0008006" key="3">
    <source>
        <dbReference type="Google" id="ProtNLM"/>
    </source>
</evidence>
<protein>
    <recommendedName>
        <fullName evidence="3">Sel-1-like 1</fullName>
    </recommendedName>
</protein>
<dbReference type="Proteomes" id="UP000216033">
    <property type="component" value="Unassembled WGS sequence"/>
</dbReference>
<dbReference type="OrthoDB" id="112232at2"/>
<accession>A0A270BMA9</accession>
<keyword evidence="2" id="KW-1185">Reference proteome</keyword>
<dbReference type="RefSeq" id="WP_095351274.1">
    <property type="nucleotide sequence ID" value="NZ_JBDNKQ010000002.1"/>
</dbReference>
<dbReference type="SUPFAM" id="SSF81901">
    <property type="entry name" value="HCP-like"/>
    <property type="match status" value="1"/>
</dbReference>
<sequence length="242" mass="26584">MTTKNLVGALCSPSPDPDGPEVQLLIGQMYLNKGQFAQAFGMFAVAAQSGQAQALTMLGRAYEQGWGVKRSVAQAVKYFMAAAEQGDGWACFNLGDLYLSGDGLEENPELAFQYYVQAACKGVSKALNMLGTLCENGMLTAQPDKAQARLYFKAGAEAQDCWAAFNMGRLALEEEDYVSAAQWFERSLPHGFPDYWRTVELFLRVIPMSVFQVIADKAQKLLFAATRSRQYPLDQIGLNTSL</sequence>